<reference evidence="4 5" key="1">
    <citation type="journal article" date="2014" name="Nat. Genet.">
        <title>Genome sequence of the hot pepper provides insights into the evolution of pungency in Capsicum species.</title>
        <authorList>
            <person name="Kim S."/>
            <person name="Park M."/>
            <person name="Yeom S.I."/>
            <person name="Kim Y.M."/>
            <person name="Lee J.M."/>
            <person name="Lee H.A."/>
            <person name="Seo E."/>
            <person name="Choi J."/>
            <person name="Cheong K."/>
            <person name="Kim K.T."/>
            <person name="Jung K."/>
            <person name="Lee G.W."/>
            <person name="Oh S.K."/>
            <person name="Bae C."/>
            <person name="Kim S.B."/>
            <person name="Lee H.Y."/>
            <person name="Kim S.Y."/>
            <person name="Kim M.S."/>
            <person name="Kang B.C."/>
            <person name="Jo Y.D."/>
            <person name="Yang H.B."/>
            <person name="Jeong H.J."/>
            <person name="Kang W.H."/>
            <person name="Kwon J.K."/>
            <person name="Shin C."/>
            <person name="Lim J.Y."/>
            <person name="Park J.H."/>
            <person name="Huh J.H."/>
            <person name="Kim J.S."/>
            <person name="Kim B.D."/>
            <person name="Cohen O."/>
            <person name="Paran I."/>
            <person name="Suh M.C."/>
            <person name="Lee S.B."/>
            <person name="Kim Y.K."/>
            <person name="Shin Y."/>
            <person name="Noh S.J."/>
            <person name="Park J."/>
            <person name="Seo Y.S."/>
            <person name="Kwon S.Y."/>
            <person name="Kim H.A."/>
            <person name="Park J.M."/>
            <person name="Kim H.J."/>
            <person name="Choi S.B."/>
            <person name="Bosland P.W."/>
            <person name="Reeves G."/>
            <person name="Jo S.H."/>
            <person name="Lee B.W."/>
            <person name="Cho H.T."/>
            <person name="Choi H.S."/>
            <person name="Lee M.S."/>
            <person name="Yu Y."/>
            <person name="Do Choi Y."/>
            <person name="Park B.S."/>
            <person name="van Deynze A."/>
            <person name="Ashrafi H."/>
            <person name="Hill T."/>
            <person name="Kim W.T."/>
            <person name="Pai H.S."/>
            <person name="Ahn H.K."/>
            <person name="Yeam I."/>
            <person name="Giovannoni J.J."/>
            <person name="Rose J.K."/>
            <person name="Sorensen I."/>
            <person name="Lee S.J."/>
            <person name="Kim R.W."/>
            <person name="Choi I.Y."/>
            <person name="Choi B.S."/>
            <person name="Lim J.S."/>
            <person name="Lee Y.H."/>
            <person name="Choi D."/>
        </authorList>
    </citation>
    <scope>NUCLEOTIDE SEQUENCE [LARGE SCALE GENOMIC DNA]</scope>
    <source>
        <strain evidence="5">cv. CM334</strain>
    </source>
</reference>
<dbReference type="Gramene" id="PHT86775">
    <property type="protein sequence ID" value="PHT86775"/>
    <property type="gene ID" value="T459_08881"/>
</dbReference>
<dbReference type="PANTHER" id="PTHR46108:SF4">
    <property type="entry name" value="BLUE CHEESE"/>
    <property type="match status" value="1"/>
</dbReference>
<dbReference type="InterPro" id="IPR051944">
    <property type="entry name" value="BEACH_domain_protein"/>
</dbReference>
<feature type="compositionally biased region" description="Polar residues" evidence="2">
    <location>
        <begin position="58"/>
        <end position="72"/>
    </location>
</feature>
<accession>A0A2G2ZXT6</accession>
<evidence type="ECO:0000259" key="3">
    <source>
        <dbReference type="PROSITE" id="PS51783"/>
    </source>
</evidence>
<feature type="domain" description="BEACH-type PH" evidence="3">
    <location>
        <begin position="101"/>
        <end position="181"/>
    </location>
</feature>
<dbReference type="InterPro" id="IPR023362">
    <property type="entry name" value="PH-BEACH_dom"/>
</dbReference>
<dbReference type="PANTHER" id="PTHR46108">
    <property type="entry name" value="BLUE CHEESE"/>
    <property type="match status" value="1"/>
</dbReference>
<feature type="compositionally biased region" description="Basic and acidic residues" evidence="2">
    <location>
        <begin position="48"/>
        <end position="57"/>
    </location>
</feature>
<dbReference type="EMBL" id="AYRZ02000003">
    <property type="protein sequence ID" value="PHT86775.1"/>
    <property type="molecule type" value="Genomic_DNA"/>
</dbReference>
<evidence type="ECO:0000256" key="1">
    <source>
        <dbReference type="ARBA" id="ARBA00022574"/>
    </source>
</evidence>
<dbReference type="STRING" id="4072.A0A2G2ZXT6"/>
<comment type="caution">
    <text evidence="4">The sequence shown here is derived from an EMBL/GenBank/DDBJ whole genome shotgun (WGS) entry which is preliminary data.</text>
</comment>
<evidence type="ECO:0000313" key="5">
    <source>
        <dbReference type="Proteomes" id="UP000222542"/>
    </source>
</evidence>
<dbReference type="Proteomes" id="UP000222542">
    <property type="component" value="Unassembled WGS sequence"/>
</dbReference>
<feature type="region of interest" description="Disordered" evidence="2">
    <location>
        <begin position="48"/>
        <end position="84"/>
    </location>
</feature>
<evidence type="ECO:0000313" key="4">
    <source>
        <dbReference type="EMBL" id="PHT86775.1"/>
    </source>
</evidence>
<dbReference type="PROSITE" id="PS51783">
    <property type="entry name" value="PH_BEACH"/>
    <property type="match status" value="1"/>
</dbReference>
<keyword evidence="5" id="KW-1185">Reference proteome</keyword>
<name>A0A2G2ZXT6_CAPAN</name>
<sequence>MVGCYIQTVSVRIIYNNLSMSGESNHWPSPLTMKNLSGSSAPLKLGRLELPKERTENETNASDGSSRQSSSLKADETRTMEDNLEKKLGDNGEYLIRPYLEPSERIKYKYNYKRVVGLDRHDGIFLIGELSLYIIENFYIDDSGCICKKGCEDDLSIIDQALGGKKDFSCSMDSHSKSSSS</sequence>
<proteinExistence type="predicted"/>
<organism evidence="4 5">
    <name type="scientific">Capsicum annuum</name>
    <name type="common">Capsicum pepper</name>
    <dbReference type="NCBI Taxonomy" id="4072"/>
    <lineage>
        <taxon>Eukaryota</taxon>
        <taxon>Viridiplantae</taxon>
        <taxon>Streptophyta</taxon>
        <taxon>Embryophyta</taxon>
        <taxon>Tracheophyta</taxon>
        <taxon>Spermatophyta</taxon>
        <taxon>Magnoliopsida</taxon>
        <taxon>eudicotyledons</taxon>
        <taxon>Gunneridae</taxon>
        <taxon>Pentapetalae</taxon>
        <taxon>asterids</taxon>
        <taxon>lamiids</taxon>
        <taxon>Solanales</taxon>
        <taxon>Solanaceae</taxon>
        <taxon>Solanoideae</taxon>
        <taxon>Capsiceae</taxon>
        <taxon>Capsicum</taxon>
    </lineage>
</organism>
<dbReference type="AlphaFoldDB" id="A0A2G2ZXT6"/>
<protein>
    <recommendedName>
        <fullName evidence="3">BEACH-type PH domain-containing protein</fullName>
    </recommendedName>
</protein>
<reference evidence="4 5" key="2">
    <citation type="journal article" date="2017" name="Genome Biol.">
        <title>New reference genome sequences of hot pepper reveal the massive evolution of plant disease-resistance genes by retroduplication.</title>
        <authorList>
            <person name="Kim S."/>
            <person name="Park J."/>
            <person name="Yeom S.I."/>
            <person name="Kim Y.M."/>
            <person name="Seo E."/>
            <person name="Kim K.T."/>
            <person name="Kim M.S."/>
            <person name="Lee J.M."/>
            <person name="Cheong K."/>
            <person name="Shin H.S."/>
            <person name="Kim S.B."/>
            <person name="Han K."/>
            <person name="Lee J."/>
            <person name="Park M."/>
            <person name="Lee H.A."/>
            <person name="Lee H.Y."/>
            <person name="Lee Y."/>
            <person name="Oh S."/>
            <person name="Lee J.H."/>
            <person name="Choi E."/>
            <person name="Choi E."/>
            <person name="Lee S.E."/>
            <person name="Jeon J."/>
            <person name="Kim H."/>
            <person name="Choi G."/>
            <person name="Song H."/>
            <person name="Lee J."/>
            <person name="Lee S.C."/>
            <person name="Kwon J.K."/>
            <person name="Lee H.Y."/>
            <person name="Koo N."/>
            <person name="Hong Y."/>
            <person name="Kim R.W."/>
            <person name="Kang W.H."/>
            <person name="Huh J.H."/>
            <person name="Kang B.C."/>
            <person name="Yang T.J."/>
            <person name="Lee Y.H."/>
            <person name="Bennetzen J.L."/>
            <person name="Choi D."/>
        </authorList>
    </citation>
    <scope>NUCLEOTIDE SEQUENCE [LARGE SCALE GENOMIC DNA]</scope>
    <source>
        <strain evidence="5">cv. CM334</strain>
    </source>
</reference>
<evidence type="ECO:0000256" key="2">
    <source>
        <dbReference type="SAM" id="MobiDB-lite"/>
    </source>
</evidence>
<keyword evidence="1" id="KW-0853">WD repeat</keyword>
<feature type="compositionally biased region" description="Basic and acidic residues" evidence="2">
    <location>
        <begin position="73"/>
        <end position="84"/>
    </location>
</feature>
<gene>
    <name evidence="4" type="ORF">T459_08881</name>
</gene>